<dbReference type="eggNOG" id="ENOG502S7EP">
    <property type="taxonomic scope" value="Eukaryota"/>
</dbReference>
<proteinExistence type="predicted"/>
<organism evidence="3">
    <name type="scientific">Volvox carteri f. nagariensis</name>
    <dbReference type="NCBI Taxonomy" id="3068"/>
    <lineage>
        <taxon>Eukaryota</taxon>
        <taxon>Viridiplantae</taxon>
        <taxon>Chlorophyta</taxon>
        <taxon>core chlorophytes</taxon>
        <taxon>Chlorophyceae</taxon>
        <taxon>CS clade</taxon>
        <taxon>Chlamydomonadales</taxon>
        <taxon>Volvocaceae</taxon>
        <taxon>Volvox</taxon>
    </lineage>
</organism>
<evidence type="ECO:0008006" key="4">
    <source>
        <dbReference type="Google" id="ProtNLM"/>
    </source>
</evidence>
<dbReference type="InterPro" id="IPR029052">
    <property type="entry name" value="Metallo-depent_PP-like"/>
</dbReference>
<dbReference type="AlphaFoldDB" id="D8TPM6"/>
<dbReference type="GeneID" id="9624007"/>
<evidence type="ECO:0000256" key="1">
    <source>
        <dbReference type="SAM" id="MobiDB-lite"/>
    </source>
</evidence>
<sequence>MGARVCVRAICTNLGLGPASQEVLSLNLLDRGNYVLTLDSFVRRLFHTREVFHFWKVLCLLGDIGDPSSETYRDFLASCAVRFPTVLLLAGNNEYRNHDGSSRTMAQTEELIRQAAAAHLNVHFLQNDTYVLGNIAFIGTTLWSYLPDTPLPPPPSSEGEEKAADNGTTDHHRLAGGNDGAAAAAAADTPAAKMMVPGITPLDVLPPLHAVLPVIPAVSFTQDTDAAWDIGPIAAAASTTSVRADVKAQGAVCKGGDEAASMWRHRLVTGSEQPQGRQASSHKPPPATIREFIGETSLDYRRIFASPGGPPITPEVTNSLFVSSLEYLRGAVKAASERGLLPVVLSHHAPSMRGTSRPAFAGHPSTHAYSTDLDAYLADSGIAAWYCGHTHYNFDLLLPGGVRLASNQFGSQPKPADGYSRNWQHRLPTASRDGR</sequence>
<evidence type="ECO:0000313" key="2">
    <source>
        <dbReference type="EMBL" id="EFJ50790.1"/>
    </source>
</evidence>
<dbReference type="PANTHER" id="PTHR37844:SF2">
    <property type="entry name" value="SER_THR PROTEIN PHOSPHATASE SUPERFAMILY (AFU_ORTHOLOGUE AFUA_1G14840)"/>
    <property type="match status" value="1"/>
</dbReference>
<reference evidence="2 3" key="1">
    <citation type="journal article" date="2010" name="Science">
        <title>Genomic analysis of organismal complexity in the multicellular green alga Volvox carteri.</title>
        <authorList>
            <person name="Prochnik S.E."/>
            <person name="Umen J."/>
            <person name="Nedelcu A.M."/>
            <person name="Hallmann A."/>
            <person name="Miller S.M."/>
            <person name="Nishii I."/>
            <person name="Ferris P."/>
            <person name="Kuo A."/>
            <person name="Mitros T."/>
            <person name="Fritz-Laylin L.K."/>
            <person name="Hellsten U."/>
            <person name="Chapman J."/>
            <person name="Simakov O."/>
            <person name="Rensing S.A."/>
            <person name="Terry A."/>
            <person name="Pangilinan J."/>
            <person name="Kapitonov V."/>
            <person name="Jurka J."/>
            <person name="Salamov A."/>
            <person name="Shapiro H."/>
            <person name="Schmutz J."/>
            <person name="Grimwood J."/>
            <person name="Lindquist E."/>
            <person name="Lucas S."/>
            <person name="Grigoriev I.V."/>
            <person name="Schmitt R."/>
            <person name="Kirk D."/>
            <person name="Rokhsar D.S."/>
        </authorList>
    </citation>
    <scope>NUCLEOTIDE SEQUENCE [LARGE SCALE GENOMIC DNA]</scope>
    <source>
        <strain evidence="3">f. Nagariensis / Eve</strain>
    </source>
</reference>
<dbReference type="EMBL" id="GL378330">
    <property type="protein sequence ID" value="EFJ50790.1"/>
    <property type="molecule type" value="Genomic_DNA"/>
</dbReference>
<dbReference type="RefSeq" id="XP_002948383.1">
    <property type="nucleotide sequence ID" value="XM_002948337.1"/>
</dbReference>
<name>D8TPM6_VOLCA</name>
<accession>D8TPM6</accession>
<dbReference type="InParanoid" id="D8TPM6"/>
<feature type="region of interest" description="Disordered" evidence="1">
    <location>
        <begin position="409"/>
        <end position="435"/>
    </location>
</feature>
<dbReference type="Proteomes" id="UP000001058">
    <property type="component" value="Unassembled WGS sequence"/>
</dbReference>
<feature type="region of interest" description="Disordered" evidence="1">
    <location>
        <begin position="149"/>
        <end position="182"/>
    </location>
</feature>
<gene>
    <name evidence="2" type="ORF">VOLCADRAFT_88671</name>
</gene>
<dbReference type="OrthoDB" id="550558at2759"/>
<keyword evidence="3" id="KW-1185">Reference proteome</keyword>
<dbReference type="PANTHER" id="PTHR37844">
    <property type="entry name" value="SER/THR PROTEIN PHOSPHATASE SUPERFAMILY (AFU_ORTHOLOGUE AFUA_1G14840)"/>
    <property type="match status" value="1"/>
</dbReference>
<evidence type="ECO:0000313" key="3">
    <source>
        <dbReference type="Proteomes" id="UP000001058"/>
    </source>
</evidence>
<dbReference type="SUPFAM" id="SSF56300">
    <property type="entry name" value="Metallo-dependent phosphatases"/>
    <property type="match status" value="1"/>
</dbReference>
<protein>
    <recommendedName>
        <fullName evidence="4">Calcineurin-like phosphoesterase domain-containing protein</fullName>
    </recommendedName>
</protein>
<dbReference type="KEGG" id="vcn:VOLCADRAFT_88671"/>
<feature type="compositionally biased region" description="Basic and acidic residues" evidence="1">
    <location>
        <begin position="159"/>
        <end position="173"/>
    </location>
</feature>